<keyword evidence="1" id="KW-0472">Membrane</keyword>
<gene>
    <name evidence="2" type="ordered locus">Haur_1292</name>
</gene>
<dbReference type="HOGENOM" id="CLU_1882891_0_0_0"/>
<accession>A9B1Q5</accession>
<dbReference type="EMBL" id="CP000875">
    <property type="protein sequence ID" value="ABX03940.1"/>
    <property type="molecule type" value="Genomic_DNA"/>
</dbReference>
<keyword evidence="3" id="KW-1185">Reference proteome</keyword>
<dbReference type="STRING" id="316274.Haur_1292"/>
<keyword evidence="1" id="KW-1133">Transmembrane helix</keyword>
<proteinExistence type="predicted"/>
<dbReference type="BioCyc" id="HAUR316274:GHYA-1314-MONOMER"/>
<organism evidence="2 3">
    <name type="scientific">Herpetosiphon aurantiacus (strain ATCC 23779 / DSM 785 / 114-95)</name>
    <dbReference type="NCBI Taxonomy" id="316274"/>
    <lineage>
        <taxon>Bacteria</taxon>
        <taxon>Bacillati</taxon>
        <taxon>Chloroflexota</taxon>
        <taxon>Chloroflexia</taxon>
        <taxon>Herpetosiphonales</taxon>
        <taxon>Herpetosiphonaceae</taxon>
        <taxon>Herpetosiphon</taxon>
    </lineage>
</organism>
<dbReference type="AlphaFoldDB" id="A9B1Q5"/>
<dbReference type="KEGG" id="hau:Haur_1292"/>
<name>A9B1Q5_HERA2</name>
<feature type="transmembrane region" description="Helical" evidence="1">
    <location>
        <begin position="20"/>
        <end position="42"/>
    </location>
</feature>
<sequence length="135" mass="15179">MAHAGQQLGQPIRRSKLSRWGWFCCCYFILQLALICPIACIIHELSFSNSAHVQANPSTAMFVCRIETPSDSSPTSDHMLSTALHRHQLVALFAMVLIGLNLLLQVKPQTQRIYQQRLRLASFDLLPKLPPPRSA</sequence>
<reference evidence="2 3" key="1">
    <citation type="journal article" date="2011" name="Stand. Genomic Sci.">
        <title>Complete genome sequence of the filamentous gliding predatory bacterium Herpetosiphon aurantiacus type strain (114-95(T)).</title>
        <authorList>
            <person name="Kiss H."/>
            <person name="Nett M."/>
            <person name="Domin N."/>
            <person name="Martin K."/>
            <person name="Maresca J.A."/>
            <person name="Copeland A."/>
            <person name="Lapidus A."/>
            <person name="Lucas S."/>
            <person name="Berry K.W."/>
            <person name="Glavina Del Rio T."/>
            <person name="Dalin E."/>
            <person name="Tice H."/>
            <person name="Pitluck S."/>
            <person name="Richardson P."/>
            <person name="Bruce D."/>
            <person name="Goodwin L."/>
            <person name="Han C."/>
            <person name="Detter J.C."/>
            <person name="Schmutz J."/>
            <person name="Brettin T."/>
            <person name="Land M."/>
            <person name="Hauser L."/>
            <person name="Kyrpides N.C."/>
            <person name="Ivanova N."/>
            <person name="Goker M."/>
            <person name="Woyke T."/>
            <person name="Klenk H.P."/>
            <person name="Bryant D.A."/>
        </authorList>
    </citation>
    <scope>NUCLEOTIDE SEQUENCE [LARGE SCALE GENOMIC DNA]</scope>
    <source>
        <strain evidence="3">ATCC 23779 / DSM 785 / 114-95</strain>
    </source>
</reference>
<keyword evidence="1" id="KW-0812">Transmembrane</keyword>
<protein>
    <submittedName>
        <fullName evidence="2">Uncharacterized protein</fullName>
    </submittedName>
</protein>
<evidence type="ECO:0000256" key="1">
    <source>
        <dbReference type="SAM" id="Phobius"/>
    </source>
</evidence>
<dbReference type="Proteomes" id="UP000000787">
    <property type="component" value="Chromosome"/>
</dbReference>
<evidence type="ECO:0000313" key="3">
    <source>
        <dbReference type="Proteomes" id="UP000000787"/>
    </source>
</evidence>
<evidence type="ECO:0000313" key="2">
    <source>
        <dbReference type="EMBL" id="ABX03940.1"/>
    </source>
</evidence>
<dbReference type="InParanoid" id="A9B1Q5"/>
<feature type="transmembrane region" description="Helical" evidence="1">
    <location>
        <begin position="87"/>
        <end position="104"/>
    </location>
</feature>